<evidence type="ECO:0000259" key="7">
    <source>
        <dbReference type="Pfam" id="PF17836"/>
    </source>
</evidence>
<comment type="similarity">
    <text evidence="1">Belongs to the transferase hexapeptide repeat family.</text>
</comment>
<feature type="active site" description="Proton acceptor" evidence="5">
    <location>
        <position position="133"/>
    </location>
</feature>
<dbReference type="NCBIfam" id="TIGR03570">
    <property type="entry name" value="NeuD_NnaD"/>
    <property type="match status" value="1"/>
</dbReference>
<evidence type="ECO:0000313" key="8">
    <source>
        <dbReference type="EMBL" id="MBS3849803.1"/>
    </source>
</evidence>
<evidence type="ECO:0000256" key="1">
    <source>
        <dbReference type="ARBA" id="ARBA00007274"/>
    </source>
</evidence>
<proteinExistence type="inferred from homology"/>
<feature type="binding site" evidence="6">
    <location>
        <position position="66"/>
    </location>
    <ligand>
        <name>substrate</name>
    </ligand>
</feature>
<evidence type="ECO:0000256" key="2">
    <source>
        <dbReference type="ARBA" id="ARBA00022679"/>
    </source>
</evidence>
<dbReference type="InterPro" id="IPR041561">
    <property type="entry name" value="PglD_N"/>
</dbReference>
<protein>
    <submittedName>
        <fullName evidence="8">NeuD/PglB/VioB family sugar acetyltransferase</fullName>
    </submittedName>
</protein>
<dbReference type="PANTHER" id="PTHR43300">
    <property type="entry name" value="ACETYLTRANSFERASE"/>
    <property type="match status" value="1"/>
</dbReference>
<keyword evidence="3" id="KW-0677">Repeat</keyword>
<keyword evidence="2" id="KW-0808">Transferase</keyword>
<evidence type="ECO:0000256" key="5">
    <source>
        <dbReference type="PIRSR" id="PIRSR620019-1"/>
    </source>
</evidence>
<dbReference type="InterPro" id="IPR018357">
    <property type="entry name" value="Hexapep_transf_CS"/>
</dbReference>
<comment type="caution">
    <text evidence="8">The sequence shown here is derived from an EMBL/GenBank/DDBJ whole genome shotgun (WGS) entry which is preliminary data.</text>
</comment>
<keyword evidence="4" id="KW-0012">Acyltransferase</keyword>
<sequence>MPTDSLQLIGAGGHAAVVADAAMLSGEGRLVVFSQDRYQAGHDVLGCVVQLLDEGIVLGRIHVAIGNNAVRSRLQRQFSGRGAVSTTIIHPQAIIAATSAAGAGSFVAAGAILAPRSRIGEGSIVNHRAIVDHDVSVGEFSHIAPGSVLGGGVKVGSGVLVGAGATVMPNVTIGNGATIGAGAVVLADVSAGATVVGVPGREIRKNA</sequence>
<dbReference type="InterPro" id="IPR011004">
    <property type="entry name" value="Trimer_LpxA-like_sf"/>
</dbReference>
<dbReference type="SUPFAM" id="SSF51161">
    <property type="entry name" value="Trimeric LpxA-like enzymes"/>
    <property type="match status" value="1"/>
</dbReference>
<dbReference type="InterPro" id="IPR050179">
    <property type="entry name" value="Trans_hexapeptide_repeat"/>
</dbReference>
<evidence type="ECO:0000256" key="4">
    <source>
        <dbReference type="ARBA" id="ARBA00023315"/>
    </source>
</evidence>
<evidence type="ECO:0000313" key="9">
    <source>
        <dbReference type="Proteomes" id="UP000678281"/>
    </source>
</evidence>
<dbReference type="GO" id="GO:0016746">
    <property type="term" value="F:acyltransferase activity"/>
    <property type="evidence" value="ECO:0007669"/>
    <property type="project" value="UniProtKB-KW"/>
</dbReference>
<reference evidence="8" key="1">
    <citation type="submission" date="2021-04" db="EMBL/GenBank/DDBJ databases">
        <title>Devosia litorisediminis sp. nov., isolated from a sand dune.</title>
        <authorList>
            <person name="Park S."/>
            <person name="Yoon J.-H."/>
        </authorList>
    </citation>
    <scope>NUCLEOTIDE SEQUENCE</scope>
    <source>
        <strain evidence="8">BSSL-BM10</strain>
    </source>
</reference>
<dbReference type="Pfam" id="PF17836">
    <property type="entry name" value="PglD_N"/>
    <property type="match status" value="1"/>
</dbReference>
<dbReference type="PROSITE" id="PS00101">
    <property type="entry name" value="HEXAPEP_TRANSFERASES"/>
    <property type="match status" value="1"/>
</dbReference>
<feature type="site" description="Increases basicity of active site His" evidence="5">
    <location>
        <position position="134"/>
    </location>
</feature>
<dbReference type="AlphaFoldDB" id="A0A942I771"/>
<keyword evidence="9" id="KW-1185">Reference proteome</keyword>
<feature type="domain" description="PglD N-terminal" evidence="7">
    <location>
        <begin position="6"/>
        <end position="77"/>
    </location>
</feature>
<dbReference type="InterPro" id="IPR020019">
    <property type="entry name" value="AcTrfase_PglD-like"/>
</dbReference>
<accession>A0A942I771</accession>
<dbReference type="PANTHER" id="PTHR43300:SF7">
    <property type="entry name" value="UDP-N-ACETYLBACILLOSAMINE N-ACETYLTRANSFERASE"/>
    <property type="match status" value="1"/>
</dbReference>
<dbReference type="Proteomes" id="UP000678281">
    <property type="component" value="Unassembled WGS sequence"/>
</dbReference>
<organism evidence="8 9">
    <name type="scientific">Devosia litorisediminis</name>
    <dbReference type="NCBI Taxonomy" id="2829817"/>
    <lineage>
        <taxon>Bacteria</taxon>
        <taxon>Pseudomonadati</taxon>
        <taxon>Pseudomonadota</taxon>
        <taxon>Alphaproteobacteria</taxon>
        <taxon>Hyphomicrobiales</taxon>
        <taxon>Devosiaceae</taxon>
        <taxon>Devosia</taxon>
    </lineage>
</organism>
<dbReference type="Pfam" id="PF00132">
    <property type="entry name" value="Hexapep"/>
    <property type="match status" value="1"/>
</dbReference>
<dbReference type="RefSeq" id="WP_212659435.1">
    <property type="nucleotide sequence ID" value="NZ_JAGXTP010000002.1"/>
</dbReference>
<evidence type="ECO:0000256" key="6">
    <source>
        <dbReference type="PIRSR" id="PIRSR620019-2"/>
    </source>
</evidence>
<dbReference type="InterPro" id="IPR001451">
    <property type="entry name" value="Hexapep"/>
</dbReference>
<name>A0A942I771_9HYPH</name>
<dbReference type="Gene3D" id="2.160.10.10">
    <property type="entry name" value="Hexapeptide repeat proteins"/>
    <property type="match status" value="1"/>
</dbReference>
<evidence type="ECO:0000256" key="3">
    <source>
        <dbReference type="ARBA" id="ARBA00022737"/>
    </source>
</evidence>
<dbReference type="EMBL" id="JAGXTP010000002">
    <property type="protein sequence ID" value="MBS3849803.1"/>
    <property type="molecule type" value="Genomic_DNA"/>
</dbReference>
<feature type="binding site" evidence="6">
    <location>
        <position position="142"/>
    </location>
    <ligand>
        <name>acetyl-CoA</name>
        <dbReference type="ChEBI" id="CHEBI:57288"/>
    </ligand>
</feature>
<dbReference type="Gene3D" id="3.40.50.20">
    <property type="match status" value="1"/>
</dbReference>
<gene>
    <name evidence="8" type="ORF">KD146_13960</name>
</gene>